<accession>A0A5C5G1D4</accession>
<evidence type="ECO:0000256" key="1">
    <source>
        <dbReference type="SAM" id="MobiDB-lite"/>
    </source>
</evidence>
<keyword evidence="3" id="KW-1185">Reference proteome</keyword>
<dbReference type="Proteomes" id="UP000311382">
    <property type="component" value="Unassembled WGS sequence"/>
</dbReference>
<dbReference type="EMBL" id="SOZI01000026">
    <property type="protein sequence ID" value="TNY22386.1"/>
    <property type="molecule type" value="Genomic_DNA"/>
</dbReference>
<gene>
    <name evidence="2" type="ORF">DMC30DRAFT_392426</name>
</gene>
<proteinExistence type="predicted"/>
<reference evidence="2 3" key="1">
    <citation type="submission" date="2019-03" db="EMBL/GenBank/DDBJ databases">
        <title>Rhodosporidium diobovatum UCD-FST 08-225 genome sequencing, assembly, and annotation.</title>
        <authorList>
            <person name="Fakankun I.U."/>
            <person name="Fristensky B."/>
            <person name="Levin D.B."/>
        </authorList>
    </citation>
    <scope>NUCLEOTIDE SEQUENCE [LARGE SCALE GENOMIC DNA]</scope>
    <source>
        <strain evidence="2 3">UCD-FST 08-225</strain>
    </source>
</reference>
<name>A0A5C5G1D4_9BASI</name>
<comment type="caution">
    <text evidence="2">The sequence shown here is derived from an EMBL/GenBank/DDBJ whole genome shotgun (WGS) entry which is preliminary data.</text>
</comment>
<organism evidence="2 3">
    <name type="scientific">Rhodotorula diobovata</name>
    <dbReference type="NCBI Taxonomy" id="5288"/>
    <lineage>
        <taxon>Eukaryota</taxon>
        <taxon>Fungi</taxon>
        <taxon>Dikarya</taxon>
        <taxon>Basidiomycota</taxon>
        <taxon>Pucciniomycotina</taxon>
        <taxon>Microbotryomycetes</taxon>
        <taxon>Sporidiobolales</taxon>
        <taxon>Sporidiobolaceae</taxon>
        <taxon>Rhodotorula</taxon>
    </lineage>
</organism>
<dbReference type="AlphaFoldDB" id="A0A5C5G1D4"/>
<evidence type="ECO:0000313" key="3">
    <source>
        <dbReference type="Proteomes" id="UP000311382"/>
    </source>
</evidence>
<evidence type="ECO:0000313" key="2">
    <source>
        <dbReference type="EMBL" id="TNY22386.1"/>
    </source>
</evidence>
<feature type="compositionally biased region" description="Low complexity" evidence="1">
    <location>
        <begin position="23"/>
        <end position="35"/>
    </location>
</feature>
<feature type="region of interest" description="Disordered" evidence="1">
    <location>
        <begin position="1"/>
        <end position="64"/>
    </location>
</feature>
<feature type="region of interest" description="Disordered" evidence="1">
    <location>
        <begin position="96"/>
        <end position="122"/>
    </location>
</feature>
<protein>
    <submittedName>
        <fullName evidence="2">Uncharacterized protein</fullName>
    </submittedName>
</protein>
<sequence length="227" mass="23900">MLGICSRPPPEGGDPARALCPPSASVSGHSGASSSDTGWATPGGERAASRPARNSSKSKSERGGCCWSAKALVVRLGDLARLPSRCIEWDPEEDAGAEFSRSGEEDGGAGGNSRSPSVDGRGRAVRLLARREREEGPPARRAGVGLTAPGRSAVSAAPLRSLAEDRHWLLSAQAARLASPVKLLLTGRKSSCHTGSLCRLPLLMRISRRRSRFSKTRRRPAVSVLCS</sequence>